<dbReference type="Gene3D" id="3.40.50.720">
    <property type="entry name" value="NAD(P)-binding Rossmann-like Domain"/>
    <property type="match status" value="3"/>
</dbReference>
<dbReference type="GO" id="GO:0016618">
    <property type="term" value="F:hydroxypyruvate reductase [NAD(P)H] activity"/>
    <property type="evidence" value="ECO:0007669"/>
    <property type="project" value="TreeGrafter"/>
</dbReference>
<proteinExistence type="predicted"/>
<dbReference type="PROSITE" id="PS00670">
    <property type="entry name" value="D_2_HYDROXYACID_DH_2"/>
    <property type="match status" value="1"/>
</dbReference>
<dbReference type="OrthoDB" id="9991913at2759"/>
<evidence type="ECO:0000313" key="3">
    <source>
        <dbReference type="EMBL" id="PYH80287.1"/>
    </source>
</evidence>
<dbReference type="AlphaFoldDB" id="A0A319C9B3"/>
<keyword evidence="1" id="KW-0560">Oxidoreductase</keyword>
<dbReference type="SUPFAM" id="SSF51735">
    <property type="entry name" value="NAD(P)-binding Rossmann-fold domains"/>
    <property type="match status" value="1"/>
</dbReference>
<dbReference type="GO" id="GO:0051287">
    <property type="term" value="F:NAD binding"/>
    <property type="evidence" value="ECO:0007669"/>
    <property type="project" value="InterPro"/>
</dbReference>
<feature type="domain" description="D-isomer specific 2-hydroxyacid dehydrogenase NAD-binding" evidence="2">
    <location>
        <begin position="83"/>
        <end position="198"/>
    </location>
</feature>
<dbReference type="GeneID" id="37142132"/>
<dbReference type="RefSeq" id="XP_025490487.1">
    <property type="nucleotide sequence ID" value="XM_025639390.1"/>
</dbReference>
<keyword evidence="4" id="KW-1185">Reference proteome</keyword>
<dbReference type="PANTHER" id="PTHR10996">
    <property type="entry name" value="2-HYDROXYACID DEHYDROGENASE-RELATED"/>
    <property type="match status" value="1"/>
</dbReference>
<dbReference type="VEuPathDB" id="FungiDB:BO82DRAFT_403518"/>
<evidence type="ECO:0000313" key="4">
    <source>
        <dbReference type="Proteomes" id="UP000248340"/>
    </source>
</evidence>
<dbReference type="InterPro" id="IPR006140">
    <property type="entry name" value="D-isomer_DH_NAD-bd"/>
</dbReference>
<sequence>MPPSKPFVLFFNAIRHAQPIYSKLQEVAHTDNIFAIYRTSASGAVSTLPYTHTPIHPKHGSLKSTQIAGPFDAEFISRLPPSCKYICHNRTSLPAAQAAGAEYVSFETLISQSDVVSVHVPLTNQTRHLINAAVLGRMKVGVVMINTARGAVVDEVALADALTSGHVAAVGLEMYERDPTVDERLGGHERALLLPHVGTHSVESLGKMEAWAMENMRRAVVGAELLSPEV</sequence>
<dbReference type="GO" id="GO:0030267">
    <property type="term" value="F:glyoxylate reductase (NADPH) activity"/>
    <property type="evidence" value="ECO:0007669"/>
    <property type="project" value="TreeGrafter"/>
</dbReference>
<dbReference type="EMBL" id="KZ821711">
    <property type="protein sequence ID" value="PYH80287.1"/>
    <property type="molecule type" value="Genomic_DNA"/>
</dbReference>
<dbReference type="STRING" id="1448315.A0A319C9B3"/>
<evidence type="ECO:0000259" key="2">
    <source>
        <dbReference type="Pfam" id="PF02826"/>
    </source>
</evidence>
<dbReference type="Proteomes" id="UP000248340">
    <property type="component" value="Unassembled WGS sequence"/>
</dbReference>
<dbReference type="InterPro" id="IPR029753">
    <property type="entry name" value="D-isomer_DH_CS"/>
</dbReference>
<name>A0A319C9B3_9EURO</name>
<dbReference type="PROSITE" id="PS00671">
    <property type="entry name" value="D_2_HYDROXYACID_DH_3"/>
    <property type="match status" value="1"/>
</dbReference>
<organism evidence="3 4">
    <name type="scientific">Aspergillus uvarum CBS 121591</name>
    <dbReference type="NCBI Taxonomy" id="1448315"/>
    <lineage>
        <taxon>Eukaryota</taxon>
        <taxon>Fungi</taxon>
        <taxon>Dikarya</taxon>
        <taxon>Ascomycota</taxon>
        <taxon>Pezizomycotina</taxon>
        <taxon>Eurotiomycetes</taxon>
        <taxon>Eurotiomycetidae</taxon>
        <taxon>Eurotiales</taxon>
        <taxon>Aspergillaceae</taxon>
        <taxon>Aspergillus</taxon>
        <taxon>Aspergillus subgen. Circumdati</taxon>
    </lineage>
</organism>
<protein>
    <recommendedName>
        <fullName evidence="2">D-isomer specific 2-hydroxyacid dehydrogenase NAD-binding domain-containing protein</fullName>
    </recommendedName>
</protein>
<dbReference type="PANTHER" id="PTHR10996:SF269">
    <property type="entry name" value="HYPOTHETICAL D-ISOMER SPECIFIC 2-HYDROXYACID DEHYDROGENASE (EUROFUNG)"/>
    <property type="match status" value="1"/>
</dbReference>
<reference evidence="3 4" key="1">
    <citation type="submission" date="2016-12" db="EMBL/GenBank/DDBJ databases">
        <title>The genomes of Aspergillus section Nigri reveals drivers in fungal speciation.</title>
        <authorList>
            <consortium name="DOE Joint Genome Institute"/>
            <person name="Vesth T.C."/>
            <person name="Nybo J."/>
            <person name="Theobald S."/>
            <person name="Brandl J."/>
            <person name="Frisvad J.C."/>
            <person name="Nielsen K.F."/>
            <person name="Lyhne E.K."/>
            <person name="Kogle M.E."/>
            <person name="Kuo A."/>
            <person name="Riley R."/>
            <person name="Clum A."/>
            <person name="Nolan M."/>
            <person name="Lipzen A."/>
            <person name="Salamov A."/>
            <person name="Henrissat B."/>
            <person name="Wiebenga A."/>
            <person name="De Vries R.P."/>
            <person name="Grigoriev I.V."/>
            <person name="Mortensen U.H."/>
            <person name="Andersen M.R."/>
            <person name="Baker S.E."/>
        </authorList>
    </citation>
    <scope>NUCLEOTIDE SEQUENCE [LARGE SCALE GENOMIC DNA]</scope>
    <source>
        <strain evidence="3 4">CBS 121591</strain>
    </source>
</reference>
<accession>A0A319C9B3</accession>
<dbReference type="GO" id="GO:0005829">
    <property type="term" value="C:cytosol"/>
    <property type="evidence" value="ECO:0007669"/>
    <property type="project" value="TreeGrafter"/>
</dbReference>
<gene>
    <name evidence="3" type="ORF">BO82DRAFT_403518</name>
</gene>
<dbReference type="InterPro" id="IPR036291">
    <property type="entry name" value="NAD(P)-bd_dom_sf"/>
</dbReference>
<dbReference type="InterPro" id="IPR050223">
    <property type="entry name" value="D-isomer_2-hydroxyacid_DH"/>
</dbReference>
<evidence type="ECO:0000256" key="1">
    <source>
        <dbReference type="ARBA" id="ARBA00023002"/>
    </source>
</evidence>
<dbReference type="Pfam" id="PF02826">
    <property type="entry name" value="2-Hacid_dh_C"/>
    <property type="match status" value="1"/>
</dbReference>